<protein>
    <submittedName>
        <fullName evidence="1">U3 small nucleolar RNA-associated protein</fullName>
    </submittedName>
</protein>
<evidence type="ECO:0000313" key="1">
    <source>
        <dbReference type="EMBL" id="KAJ1677287.1"/>
    </source>
</evidence>
<proteinExistence type="predicted"/>
<feature type="non-terminal residue" evidence="1">
    <location>
        <position position="192"/>
    </location>
</feature>
<organism evidence="1 2">
    <name type="scientific">Spiromyces aspiralis</name>
    <dbReference type="NCBI Taxonomy" id="68401"/>
    <lineage>
        <taxon>Eukaryota</taxon>
        <taxon>Fungi</taxon>
        <taxon>Fungi incertae sedis</taxon>
        <taxon>Zoopagomycota</taxon>
        <taxon>Kickxellomycotina</taxon>
        <taxon>Kickxellomycetes</taxon>
        <taxon>Kickxellales</taxon>
        <taxon>Kickxellaceae</taxon>
        <taxon>Spiromyces</taxon>
    </lineage>
</organism>
<sequence length="192" mass="21431">QADELLKEQALSNYLQAKEYRQAITLALSLDKPHRLYTIFSDLLNARLSAGRNSGDGEADNTRLACGEDTGVLGSEEVDKVVQSLAQDQLARLLGYVRSWNTNAKLCHVSQTVLYCILSSYSPDSLLEIPEAKSIISALLSYSERHFNRMDRLLTDSYIIDYTLCAMDSLNLTDGVQGEAWQEEEDEADAMQ</sequence>
<keyword evidence="2" id="KW-1185">Reference proteome</keyword>
<name>A0ACC1HLG2_9FUNG</name>
<dbReference type="Proteomes" id="UP001145114">
    <property type="component" value="Unassembled WGS sequence"/>
</dbReference>
<reference evidence="1" key="1">
    <citation type="submission" date="2022-06" db="EMBL/GenBank/DDBJ databases">
        <title>Phylogenomic reconstructions and comparative analyses of Kickxellomycotina fungi.</title>
        <authorList>
            <person name="Reynolds N.K."/>
            <person name="Stajich J.E."/>
            <person name="Barry K."/>
            <person name="Grigoriev I.V."/>
            <person name="Crous P."/>
            <person name="Smith M.E."/>
        </authorList>
    </citation>
    <scope>NUCLEOTIDE SEQUENCE</scope>
    <source>
        <strain evidence="1">RSA 2271</strain>
    </source>
</reference>
<gene>
    <name evidence="1" type="primary">utp13_3</name>
    <name evidence="1" type="ORF">EV182_006478</name>
</gene>
<dbReference type="EMBL" id="JAMZIH010002677">
    <property type="protein sequence ID" value="KAJ1677287.1"/>
    <property type="molecule type" value="Genomic_DNA"/>
</dbReference>
<feature type="non-terminal residue" evidence="1">
    <location>
        <position position="1"/>
    </location>
</feature>
<accession>A0ACC1HLG2</accession>
<comment type="caution">
    <text evidence="1">The sequence shown here is derived from an EMBL/GenBank/DDBJ whole genome shotgun (WGS) entry which is preliminary data.</text>
</comment>
<evidence type="ECO:0000313" key="2">
    <source>
        <dbReference type="Proteomes" id="UP001145114"/>
    </source>
</evidence>